<sequence length="55" mass="5678">MSTTDRGGMRGPGRRAPDACREHGKKGVKGVKGVEIDKGRSGCIASGASVCIDFD</sequence>
<comment type="caution">
    <text evidence="2">The sequence shown here is derived from an EMBL/GenBank/DDBJ whole genome shotgun (WGS) entry which is preliminary data.</text>
</comment>
<protein>
    <submittedName>
        <fullName evidence="2">Uncharacterized protein</fullName>
    </submittedName>
</protein>
<name>A0AAE8T1Q8_BURCE</name>
<proteinExistence type="predicted"/>
<accession>A0AAE8T1Q8</accession>
<reference evidence="2 3" key="1">
    <citation type="submission" date="2018-06" db="EMBL/GenBank/DDBJ databases">
        <authorList>
            <consortium name="Pathogen Informatics"/>
            <person name="Doyle S."/>
        </authorList>
    </citation>
    <scope>NUCLEOTIDE SEQUENCE [LARGE SCALE GENOMIC DNA]</scope>
    <source>
        <strain evidence="2 3">NCTC10661</strain>
    </source>
</reference>
<dbReference type="Proteomes" id="UP000250416">
    <property type="component" value="Unassembled WGS sequence"/>
</dbReference>
<evidence type="ECO:0000313" key="3">
    <source>
        <dbReference type="Proteomes" id="UP000250416"/>
    </source>
</evidence>
<organism evidence="2 3">
    <name type="scientific">Burkholderia cepacia</name>
    <name type="common">Pseudomonas cepacia</name>
    <dbReference type="NCBI Taxonomy" id="292"/>
    <lineage>
        <taxon>Bacteria</taxon>
        <taxon>Pseudomonadati</taxon>
        <taxon>Pseudomonadota</taxon>
        <taxon>Betaproteobacteria</taxon>
        <taxon>Burkholderiales</taxon>
        <taxon>Burkholderiaceae</taxon>
        <taxon>Burkholderia</taxon>
        <taxon>Burkholderia cepacia complex</taxon>
    </lineage>
</organism>
<dbReference type="RefSeq" id="WP_175904079.1">
    <property type="nucleotide sequence ID" value="NZ_CADEUP010000002.1"/>
</dbReference>
<dbReference type="EMBL" id="UARD01000005">
    <property type="protein sequence ID" value="SPV16501.1"/>
    <property type="molecule type" value="Genomic_DNA"/>
</dbReference>
<dbReference type="AlphaFoldDB" id="A0AAE8T1Q8"/>
<feature type="region of interest" description="Disordered" evidence="1">
    <location>
        <begin position="1"/>
        <end position="28"/>
    </location>
</feature>
<evidence type="ECO:0000256" key="1">
    <source>
        <dbReference type="SAM" id="MobiDB-lite"/>
    </source>
</evidence>
<evidence type="ECO:0000313" key="2">
    <source>
        <dbReference type="EMBL" id="SPV16501.1"/>
    </source>
</evidence>
<gene>
    <name evidence="2" type="ORF">NCTC10661_01439</name>
</gene>